<organism evidence="3">
    <name type="scientific">Medicago truncatula</name>
    <name type="common">Barrel medic</name>
    <name type="synonym">Medicago tribuloides</name>
    <dbReference type="NCBI Taxonomy" id="3880"/>
    <lineage>
        <taxon>Eukaryota</taxon>
        <taxon>Viridiplantae</taxon>
        <taxon>Streptophyta</taxon>
        <taxon>Embryophyta</taxon>
        <taxon>Tracheophyta</taxon>
        <taxon>Spermatophyta</taxon>
        <taxon>Magnoliopsida</taxon>
        <taxon>eudicotyledons</taxon>
        <taxon>Gunneridae</taxon>
        <taxon>Pentapetalae</taxon>
        <taxon>rosids</taxon>
        <taxon>fabids</taxon>
        <taxon>Fabales</taxon>
        <taxon>Fabaceae</taxon>
        <taxon>Papilionoideae</taxon>
        <taxon>50 kb inversion clade</taxon>
        <taxon>NPAAA clade</taxon>
        <taxon>Hologalegina</taxon>
        <taxon>IRL clade</taxon>
        <taxon>Trifolieae</taxon>
        <taxon>Medicago</taxon>
    </lineage>
</organism>
<keyword evidence="4" id="KW-1185">Reference proteome</keyword>
<dbReference type="SUPFAM" id="SSF52047">
    <property type="entry name" value="RNI-like"/>
    <property type="match status" value="1"/>
</dbReference>
<gene>
    <name evidence="2" type="ordered locus">MTR_6g016740</name>
</gene>
<evidence type="ECO:0000313" key="4">
    <source>
        <dbReference type="Proteomes" id="UP000002051"/>
    </source>
</evidence>
<dbReference type="InterPro" id="IPR057207">
    <property type="entry name" value="FBXL15_LRR"/>
</dbReference>
<reference evidence="2 4" key="2">
    <citation type="journal article" date="2014" name="BMC Genomics">
        <title>An improved genome release (version Mt4.0) for the model legume Medicago truncatula.</title>
        <authorList>
            <person name="Tang H."/>
            <person name="Krishnakumar V."/>
            <person name="Bidwell S."/>
            <person name="Rosen B."/>
            <person name="Chan A."/>
            <person name="Zhou S."/>
            <person name="Gentzbittel L."/>
            <person name="Childs K.L."/>
            <person name="Yandell M."/>
            <person name="Gundlach H."/>
            <person name="Mayer K.F."/>
            <person name="Schwartz D.C."/>
            <person name="Town C.D."/>
        </authorList>
    </citation>
    <scope>GENOME REANNOTATION</scope>
    <source>
        <strain evidence="2">A17</strain>
        <strain evidence="3 4">cv. Jemalong A17</strain>
    </source>
</reference>
<dbReference type="PANTHER" id="PTHR13318">
    <property type="entry name" value="PARTNER OF PAIRED, ISOFORM B-RELATED"/>
    <property type="match status" value="1"/>
</dbReference>
<sequence length="383" mass="43858">MKRKKRTSLKSSSSQQFVEEETYLYLPDEFLSVTNSLLFSLTVYSSTLPFLKRLLKRFTKLTCLRLYHIIEVDNNLRLISSFPLKKLTSLFIENRTVPTNGLRAFSQNITTLTSLTCYSMFLSNTDLLLVANCFPLLKELNLKRPLVIDETNFINGIRNLLSKCQCIQHLNLDCIYFLKDQHVVELSFYMGNLVSISLNDCYLLAETTLFSLVRNCPSLSEIQMQSSAIGEESLGHSDSLVEFGVYPQLKSLYLGYTSWLSDEIIIMFASIFPNLKLLDLKGCHQIFDGICHVLRKCRELKHLNLLEVLNLSNTRVSDKTLYAISKSCCGILQLLLEDCDYVTNKGLKRVVLNCTQLREIYLGDFHVSDKNKKLILDRGCLLC</sequence>
<dbReference type="InterPro" id="IPR032675">
    <property type="entry name" value="LRR_dom_sf"/>
</dbReference>
<dbReference type="GO" id="GO:0005737">
    <property type="term" value="C:cytoplasm"/>
    <property type="evidence" value="ECO:0000318"/>
    <property type="project" value="GO_Central"/>
</dbReference>
<dbReference type="InterPro" id="IPR006553">
    <property type="entry name" value="Leu-rich_rpt_Cys-con_subtyp"/>
</dbReference>
<dbReference type="PaxDb" id="3880-AES84953"/>
<name>G8A0G5_MEDTR</name>
<evidence type="ECO:0000313" key="3">
    <source>
        <dbReference type="EnsemblPlants" id="KEH25254"/>
    </source>
</evidence>
<dbReference type="AlphaFoldDB" id="G8A0G5"/>
<evidence type="ECO:0000259" key="1">
    <source>
        <dbReference type="Pfam" id="PF25372"/>
    </source>
</evidence>
<dbReference type="SMART" id="SM00367">
    <property type="entry name" value="LRR_CC"/>
    <property type="match status" value="5"/>
</dbReference>
<protein>
    <submittedName>
        <fullName evidence="2">F-box/LRR protein, putative</fullName>
    </submittedName>
</protein>
<dbReference type="Proteomes" id="UP000002051">
    <property type="component" value="Chromosome 6"/>
</dbReference>
<dbReference type="Gene3D" id="3.80.10.10">
    <property type="entry name" value="Ribonuclease Inhibitor"/>
    <property type="match status" value="3"/>
</dbReference>
<dbReference type="PANTHER" id="PTHR13318:SF106">
    <property type="entry name" value="F-BOX_LRR-REPEAT PROTEIN 2"/>
    <property type="match status" value="1"/>
</dbReference>
<dbReference type="Pfam" id="PF25372">
    <property type="entry name" value="DUF7885"/>
    <property type="match status" value="1"/>
</dbReference>
<feature type="domain" description="F-box/LRR-repeat protein 15-like leucin rich repeat" evidence="1">
    <location>
        <begin position="254"/>
        <end position="355"/>
    </location>
</feature>
<reference evidence="3" key="3">
    <citation type="submission" date="2015-04" db="UniProtKB">
        <authorList>
            <consortium name="EnsemblPlants"/>
        </authorList>
    </citation>
    <scope>IDENTIFICATION</scope>
    <source>
        <strain evidence="3">cv. Jemalong A17</strain>
    </source>
</reference>
<accession>G8A0G5</accession>
<reference evidence="2 4" key="1">
    <citation type="journal article" date="2011" name="Nature">
        <title>The Medicago genome provides insight into the evolution of rhizobial symbioses.</title>
        <authorList>
            <person name="Young N.D."/>
            <person name="Debelle F."/>
            <person name="Oldroyd G.E."/>
            <person name="Geurts R."/>
            <person name="Cannon S.B."/>
            <person name="Udvardi M.K."/>
            <person name="Benedito V.A."/>
            <person name="Mayer K.F."/>
            <person name="Gouzy J."/>
            <person name="Schoof H."/>
            <person name="Van de Peer Y."/>
            <person name="Proost S."/>
            <person name="Cook D.R."/>
            <person name="Meyers B.C."/>
            <person name="Spannagl M."/>
            <person name="Cheung F."/>
            <person name="De Mita S."/>
            <person name="Krishnakumar V."/>
            <person name="Gundlach H."/>
            <person name="Zhou S."/>
            <person name="Mudge J."/>
            <person name="Bharti A.K."/>
            <person name="Murray J.D."/>
            <person name="Naoumkina M.A."/>
            <person name="Rosen B."/>
            <person name="Silverstein K.A."/>
            <person name="Tang H."/>
            <person name="Rombauts S."/>
            <person name="Zhao P.X."/>
            <person name="Zhou P."/>
            <person name="Barbe V."/>
            <person name="Bardou P."/>
            <person name="Bechner M."/>
            <person name="Bellec A."/>
            <person name="Berger A."/>
            <person name="Berges H."/>
            <person name="Bidwell S."/>
            <person name="Bisseling T."/>
            <person name="Choisne N."/>
            <person name="Couloux A."/>
            <person name="Denny R."/>
            <person name="Deshpande S."/>
            <person name="Dai X."/>
            <person name="Doyle J.J."/>
            <person name="Dudez A.M."/>
            <person name="Farmer A.D."/>
            <person name="Fouteau S."/>
            <person name="Franken C."/>
            <person name="Gibelin C."/>
            <person name="Gish J."/>
            <person name="Goldstein S."/>
            <person name="Gonzalez A.J."/>
            <person name="Green P.J."/>
            <person name="Hallab A."/>
            <person name="Hartog M."/>
            <person name="Hua A."/>
            <person name="Humphray S.J."/>
            <person name="Jeong D.H."/>
            <person name="Jing Y."/>
            <person name="Jocker A."/>
            <person name="Kenton S.M."/>
            <person name="Kim D.J."/>
            <person name="Klee K."/>
            <person name="Lai H."/>
            <person name="Lang C."/>
            <person name="Lin S."/>
            <person name="Macmil S.L."/>
            <person name="Magdelenat G."/>
            <person name="Matthews L."/>
            <person name="McCorrison J."/>
            <person name="Monaghan E.L."/>
            <person name="Mun J.H."/>
            <person name="Najar F.Z."/>
            <person name="Nicholson C."/>
            <person name="Noirot C."/>
            <person name="O'Bleness M."/>
            <person name="Paule C.R."/>
            <person name="Poulain J."/>
            <person name="Prion F."/>
            <person name="Qin B."/>
            <person name="Qu C."/>
            <person name="Retzel E.F."/>
            <person name="Riddle C."/>
            <person name="Sallet E."/>
            <person name="Samain S."/>
            <person name="Samson N."/>
            <person name="Sanders I."/>
            <person name="Saurat O."/>
            <person name="Scarpelli C."/>
            <person name="Schiex T."/>
            <person name="Segurens B."/>
            <person name="Severin A.J."/>
            <person name="Sherrier D.J."/>
            <person name="Shi R."/>
            <person name="Sims S."/>
            <person name="Singer S.R."/>
            <person name="Sinharoy S."/>
            <person name="Sterck L."/>
            <person name="Viollet A."/>
            <person name="Wang B.B."/>
            <person name="Wang K."/>
            <person name="Wang M."/>
            <person name="Wang X."/>
            <person name="Warfsmann J."/>
            <person name="Weissenbach J."/>
            <person name="White D.D."/>
            <person name="White J.D."/>
            <person name="Wiley G.B."/>
            <person name="Wincker P."/>
            <person name="Xing Y."/>
            <person name="Yang L."/>
            <person name="Yao Z."/>
            <person name="Ying F."/>
            <person name="Zhai J."/>
            <person name="Zhou L."/>
            <person name="Zuber A."/>
            <person name="Denarie J."/>
            <person name="Dixon R.A."/>
            <person name="May G.D."/>
            <person name="Schwartz D.C."/>
            <person name="Rogers J."/>
            <person name="Quetier F."/>
            <person name="Town C.D."/>
            <person name="Roe B.A."/>
        </authorList>
    </citation>
    <scope>NUCLEOTIDE SEQUENCE [LARGE SCALE GENOMIC DNA]</scope>
    <source>
        <strain evidence="2">A17</strain>
        <strain evidence="3 4">cv. Jemalong A17</strain>
    </source>
</reference>
<evidence type="ECO:0000313" key="2">
    <source>
        <dbReference type="EMBL" id="KEH25254.1"/>
    </source>
</evidence>
<dbReference type="HOGENOM" id="CLU_028145_1_1_1"/>
<dbReference type="EnsemblPlants" id="KEH25254">
    <property type="protein sequence ID" value="KEH25254"/>
    <property type="gene ID" value="MTR_6g016740"/>
</dbReference>
<proteinExistence type="predicted"/>
<dbReference type="EMBL" id="CM001222">
    <property type="protein sequence ID" value="KEH25254.1"/>
    <property type="molecule type" value="Genomic_DNA"/>
</dbReference>
<dbReference type="eggNOG" id="KOG1947">
    <property type="taxonomic scope" value="Eukaryota"/>
</dbReference>